<evidence type="ECO:0000256" key="6">
    <source>
        <dbReference type="SAM" id="Coils"/>
    </source>
</evidence>
<evidence type="ECO:0000256" key="2">
    <source>
        <dbReference type="ARBA" id="ARBA00022741"/>
    </source>
</evidence>
<name>A0AAV4LUH5_BABCB</name>
<evidence type="ECO:0000256" key="4">
    <source>
        <dbReference type="ARBA" id="ARBA00023054"/>
    </source>
</evidence>
<dbReference type="GO" id="GO:0005524">
    <property type="term" value="F:ATP binding"/>
    <property type="evidence" value="ECO:0007669"/>
    <property type="project" value="UniProtKB-KW"/>
</dbReference>
<gene>
    <name evidence="8" type="ORF">BcabD6B2_29210</name>
</gene>
<keyword evidence="9" id="KW-1185">Reference proteome</keyword>
<organism evidence="8 9">
    <name type="scientific">Babesia caballi</name>
    <dbReference type="NCBI Taxonomy" id="5871"/>
    <lineage>
        <taxon>Eukaryota</taxon>
        <taxon>Sar</taxon>
        <taxon>Alveolata</taxon>
        <taxon>Apicomplexa</taxon>
        <taxon>Aconoidasida</taxon>
        <taxon>Piroplasmida</taxon>
        <taxon>Babesiidae</taxon>
        <taxon>Babesia</taxon>
    </lineage>
</organism>
<evidence type="ECO:0000256" key="7">
    <source>
        <dbReference type="SAM" id="MobiDB-lite"/>
    </source>
</evidence>
<evidence type="ECO:0000313" key="9">
    <source>
        <dbReference type="Proteomes" id="UP001497744"/>
    </source>
</evidence>
<dbReference type="SUPFAM" id="SSF90257">
    <property type="entry name" value="Myosin rod fragments"/>
    <property type="match status" value="1"/>
</dbReference>
<keyword evidence="4 6" id="KW-0175">Coiled coil</keyword>
<evidence type="ECO:0000256" key="1">
    <source>
        <dbReference type="ARBA" id="ARBA00022701"/>
    </source>
</evidence>
<feature type="region of interest" description="Disordered" evidence="7">
    <location>
        <begin position="947"/>
        <end position="973"/>
    </location>
</feature>
<protein>
    <submittedName>
        <fullName evidence="8">Patched family protein</fullName>
    </submittedName>
</protein>
<evidence type="ECO:0000313" key="8">
    <source>
        <dbReference type="EMBL" id="GIX63486.1"/>
    </source>
</evidence>
<dbReference type="Gene3D" id="1.10.287.1490">
    <property type="match status" value="1"/>
</dbReference>
<keyword evidence="1" id="KW-0493">Microtubule</keyword>
<reference evidence="8 9" key="1">
    <citation type="submission" date="2021-06" db="EMBL/GenBank/DDBJ databases">
        <title>Genome sequence of Babesia caballi.</title>
        <authorList>
            <person name="Yamagishi J."/>
            <person name="Kidaka T."/>
            <person name="Ochi A."/>
        </authorList>
    </citation>
    <scope>NUCLEOTIDE SEQUENCE [LARGE SCALE GENOMIC DNA]</scope>
    <source>
        <strain evidence="8">USDA-D6B2</strain>
    </source>
</reference>
<dbReference type="PANTHER" id="PTHR37739:SF8">
    <property type="entry name" value="KINESIN-LIKE PROTEIN KIN-12D"/>
    <property type="match status" value="1"/>
</dbReference>
<dbReference type="EMBL" id="BPLF01000002">
    <property type="protein sequence ID" value="GIX63486.1"/>
    <property type="molecule type" value="Genomic_DNA"/>
</dbReference>
<feature type="coiled-coil region" evidence="6">
    <location>
        <begin position="772"/>
        <end position="936"/>
    </location>
</feature>
<feature type="compositionally biased region" description="Low complexity" evidence="7">
    <location>
        <begin position="49"/>
        <end position="58"/>
    </location>
</feature>
<dbReference type="InterPro" id="IPR044986">
    <property type="entry name" value="KIF15/KIN-12"/>
</dbReference>
<feature type="compositionally biased region" description="Basic and acidic residues" evidence="7">
    <location>
        <begin position="947"/>
        <end position="958"/>
    </location>
</feature>
<dbReference type="GO" id="GO:0005874">
    <property type="term" value="C:microtubule"/>
    <property type="evidence" value="ECO:0007669"/>
    <property type="project" value="UniProtKB-KW"/>
</dbReference>
<dbReference type="RefSeq" id="XP_067715555.1">
    <property type="nucleotide sequence ID" value="XM_067859454.1"/>
</dbReference>
<feature type="coiled-coil region" evidence="6">
    <location>
        <begin position="986"/>
        <end position="1062"/>
    </location>
</feature>
<dbReference type="GeneID" id="94194967"/>
<feature type="compositionally biased region" description="Polar residues" evidence="7">
    <location>
        <begin position="17"/>
        <end position="26"/>
    </location>
</feature>
<comment type="caution">
    <text evidence="8">The sequence shown here is derived from an EMBL/GenBank/DDBJ whole genome shotgun (WGS) entry which is preliminary data.</text>
</comment>
<accession>A0AAV4LUH5</accession>
<keyword evidence="3" id="KW-0067">ATP-binding</keyword>
<evidence type="ECO:0000256" key="3">
    <source>
        <dbReference type="ARBA" id="ARBA00022840"/>
    </source>
</evidence>
<sequence>MGRETSYANQDHRGYTRLSTQPTANENPGVYGGHADPPRNGVIKDGEARPAAGAASGGAANYVNGVSAPKPGFTGVETYRKQSPFDDCGAFVREATSELLGKVELRKFEHNPYRSRYLNTPECEVLLRKHCQRLLNSYYDRTEALSTASCGTKRPTFEDIVEAGLTSSDHMTSIATLAVLARFHRISYLATHMGDPGISVATVHSHVLNVLRVIFSASAAGPEKANSNGVETARRFFSILSSGAWYATLEQGDPFASLDRRLAQRVALLYALCVNLLDVLLSNSCEDAEGLLSSDGTLYAILSSVACCFVEKLICHGHQSGYMPTSKELPDDRMVPNLADPVAMFAMHFSLLNALLAHGVKFNNTYLLEKGVKALCLALEKADSGRSLLLWVYCAYVRLCSGELAKSRHAIPRLLFSYMTRCNSVLQLRAVTGVLAFCLRDQAFVDYVADHMNTENIYPIFVLHACNLIHKQRDDLAVPLLQMLHLLFNLCPNTLPVIANTMTGTPGMLKEYSKSLPNAVETFLNVALLSLGPIQVIMAVIMRRILLTSDVTKSLDREKFDTFVSHLLAAVGFKKGSGPAVADADGLVTKVALFEAFVQAGRLPDLVQHMKNVTAKDLRLMTLPSAAASRESLHKLLCVGDIATKLVAYDALVGYKPDGMDAGTLVACALCSAVKMCPDVLGILREYAATYARMREYHGTRSLAGEGKFLRALGGGSGLADPTRSARVAGLLSVHAAIASLYMASEPCKQNLIHSLLCPEGAPDERLRQELVEKYKAQLAAQRKEVLKSQSRLDAQANELQQYKAAAAKQLEQLTKEYSEQAERARAELVGVQAQLGSATSQAQQLDRDCARLRTQVGELDQALRKLSAENEQAADNLRAAASHRERLKAEVAGLKGQLEQRDRTLESLRTVESDNGRLTKEVDELNAQVERVYRMLISLMSKHRQLEGDLTRSREEAAQSGRQLQERQAQVDELSGRCRAQEGTIAALRTAKEGAEEDVQRLRRELQGLEARLSKSNDDLKLLQSRHSATSQTLQACEEQNRRLTEQLQSCEAQLRQRGEQLSTIYSTFQDKRPY</sequence>
<keyword evidence="5" id="KW-0505">Motor protein</keyword>
<feature type="region of interest" description="Disordered" evidence="7">
    <location>
        <begin position="1"/>
        <end position="58"/>
    </location>
</feature>
<keyword evidence="2" id="KW-0547">Nucleotide-binding</keyword>
<dbReference type="PANTHER" id="PTHR37739">
    <property type="entry name" value="KINESIN-LIKE PROTEIN KIN-12D"/>
    <property type="match status" value="1"/>
</dbReference>
<evidence type="ECO:0000256" key="5">
    <source>
        <dbReference type="ARBA" id="ARBA00023175"/>
    </source>
</evidence>
<dbReference type="Proteomes" id="UP001497744">
    <property type="component" value="Unassembled WGS sequence"/>
</dbReference>
<dbReference type="AlphaFoldDB" id="A0AAV4LUH5"/>
<proteinExistence type="predicted"/>